<protein>
    <recommendedName>
        <fullName evidence="2">Protein kinase domain-containing protein</fullName>
    </recommendedName>
</protein>
<dbReference type="GO" id="GO:0004672">
    <property type="term" value="F:protein kinase activity"/>
    <property type="evidence" value="ECO:0007669"/>
    <property type="project" value="InterPro"/>
</dbReference>
<feature type="non-terminal residue" evidence="3">
    <location>
        <position position="1"/>
    </location>
</feature>
<dbReference type="AlphaFoldDB" id="A0A813LZM4"/>
<evidence type="ECO:0000313" key="3">
    <source>
        <dbReference type="EMBL" id="CAE8736850.1"/>
    </source>
</evidence>
<dbReference type="InterPro" id="IPR000719">
    <property type="entry name" value="Prot_kinase_dom"/>
</dbReference>
<organism evidence="3 4">
    <name type="scientific">Polarella glacialis</name>
    <name type="common">Dinoflagellate</name>
    <dbReference type="NCBI Taxonomy" id="89957"/>
    <lineage>
        <taxon>Eukaryota</taxon>
        <taxon>Sar</taxon>
        <taxon>Alveolata</taxon>
        <taxon>Dinophyceae</taxon>
        <taxon>Suessiales</taxon>
        <taxon>Suessiaceae</taxon>
        <taxon>Polarella</taxon>
    </lineage>
</organism>
<dbReference type="Proteomes" id="UP000626109">
    <property type="component" value="Unassembled WGS sequence"/>
</dbReference>
<dbReference type="PROSITE" id="PS50011">
    <property type="entry name" value="PROTEIN_KINASE_DOM"/>
    <property type="match status" value="1"/>
</dbReference>
<gene>
    <name evidence="3" type="ORF">PGLA2088_LOCUS48500</name>
</gene>
<feature type="region of interest" description="Disordered" evidence="1">
    <location>
        <begin position="1"/>
        <end position="25"/>
    </location>
</feature>
<name>A0A813LZM4_POLGL</name>
<feature type="domain" description="Protein kinase" evidence="2">
    <location>
        <begin position="32"/>
        <end position="101"/>
    </location>
</feature>
<dbReference type="SUPFAM" id="SSF56112">
    <property type="entry name" value="Protein kinase-like (PK-like)"/>
    <property type="match status" value="1"/>
</dbReference>
<accession>A0A813LZM4</accession>
<evidence type="ECO:0000259" key="2">
    <source>
        <dbReference type="PROSITE" id="PS50011"/>
    </source>
</evidence>
<evidence type="ECO:0000313" key="4">
    <source>
        <dbReference type="Proteomes" id="UP000626109"/>
    </source>
</evidence>
<dbReference type="InterPro" id="IPR001245">
    <property type="entry name" value="Ser-Thr/Tyr_kinase_cat_dom"/>
</dbReference>
<proteinExistence type="predicted"/>
<dbReference type="EMBL" id="CAJNNW010036700">
    <property type="protein sequence ID" value="CAE8736850.1"/>
    <property type="molecule type" value="Genomic_DNA"/>
</dbReference>
<dbReference type="InterPro" id="IPR011009">
    <property type="entry name" value="Kinase-like_dom_sf"/>
</dbReference>
<comment type="caution">
    <text evidence="3">The sequence shown here is derived from an EMBL/GenBank/DDBJ whole genome shotgun (WGS) entry which is preliminary data.</text>
</comment>
<dbReference type="GO" id="GO:0005524">
    <property type="term" value="F:ATP binding"/>
    <property type="evidence" value="ECO:0007669"/>
    <property type="project" value="InterPro"/>
</dbReference>
<sequence length="101" mass="11348">MRAPQTAANAGGVEKLQGRPSSVGGFTSRSQFELLKELHNCGTGSVHLARVKDHLGQGQQDVVLKRRKVPELGRAKDMLNEYEVLKRLQHPNIIRCHGYFW</sequence>
<evidence type="ECO:0000256" key="1">
    <source>
        <dbReference type="SAM" id="MobiDB-lite"/>
    </source>
</evidence>
<reference evidence="3" key="1">
    <citation type="submission" date="2021-02" db="EMBL/GenBank/DDBJ databases">
        <authorList>
            <person name="Dougan E. K."/>
            <person name="Rhodes N."/>
            <person name="Thang M."/>
            <person name="Chan C."/>
        </authorList>
    </citation>
    <scope>NUCLEOTIDE SEQUENCE</scope>
</reference>
<dbReference type="Gene3D" id="3.30.200.20">
    <property type="entry name" value="Phosphorylase Kinase, domain 1"/>
    <property type="match status" value="1"/>
</dbReference>
<dbReference type="Pfam" id="PF07714">
    <property type="entry name" value="PK_Tyr_Ser-Thr"/>
    <property type="match status" value="1"/>
</dbReference>